<reference evidence="2" key="2">
    <citation type="journal article" date="2020" name="Antonie Van Leeuwenhoek">
        <title>Labilibaculum antarcticum sp. nov., a novel facultative anaerobic, psychrotorelant bacterium isolated from marine sediment of Antarctica.</title>
        <authorList>
            <person name="Watanabe M."/>
            <person name="Kojima H."/>
            <person name="Fukui M."/>
        </authorList>
    </citation>
    <scope>NUCLEOTIDE SEQUENCE [LARGE SCALE GENOMIC DNA]</scope>
    <source>
        <strain evidence="2">SPP2</strain>
    </source>
</reference>
<evidence type="ECO:0000313" key="1">
    <source>
        <dbReference type="EMBL" id="BAX81112.1"/>
    </source>
</evidence>
<sequence length="96" mass="11279">MRRSNTKKIDELIRQVLKENNLDGRLKEYELVNSWEKVIGKSVANATTEIYIRNRKLFVKVRSSVIRNELIMIREGLIRALNREAQANIIDDIVVR</sequence>
<dbReference type="Proteomes" id="UP000218267">
    <property type="component" value="Chromosome"/>
</dbReference>
<dbReference type="OrthoDB" id="9796545at2"/>
<organism evidence="1 2">
    <name type="scientific">Labilibaculum antarcticum</name>
    <dbReference type="NCBI Taxonomy" id="1717717"/>
    <lineage>
        <taxon>Bacteria</taxon>
        <taxon>Pseudomonadati</taxon>
        <taxon>Bacteroidota</taxon>
        <taxon>Bacteroidia</taxon>
        <taxon>Marinilabiliales</taxon>
        <taxon>Marinifilaceae</taxon>
        <taxon>Labilibaculum</taxon>
    </lineage>
</organism>
<accession>A0A1Y1CMC7</accession>
<proteinExistence type="predicted"/>
<dbReference type="AlphaFoldDB" id="A0A1Y1CMC7"/>
<gene>
    <name evidence="1" type="ORF">ALGA_2805</name>
</gene>
<dbReference type="EMBL" id="AP018042">
    <property type="protein sequence ID" value="BAX81112.1"/>
    <property type="molecule type" value="Genomic_DNA"/>
</dbReference>
<dbReference type="KEGG" id="mbas:ALGA_2805"/>
<name>A0A1Y1CMC7_9BACT</name>
<dbReference type="Pfam" id="PF05258">
    <property type="entry name" value="DciA"/>
    <property type="match status" value="1"/>
</dbReference>
<evidence type="ECO:0008006" key="3">
    <source>
        <dbReference type="Google" id="ProtNLM"/>
    </source>
</evidence>
<dbReference type="PANTHER" id="PTHR36456">
    <property type="entry name" value="UPF0232 PROTEIN SCO3875"/>
    <property type="match status" value="1"/>
</dbReference>
<dbReference type="RefSeq" id="WP_096430126.1">
    <property type="nucleotide sequence ID" value="NZ_AP018042.1"/>
</dbReference>
<dbReference type="InterPro" id="IPR007922">
    <property type="entry name" value="DciA-like"/>
</dbReference>
<keyword evidence="2" id="KW-1185">Reference proteome</keyword>
<protein>
    <recommendedName>
        <fullName evidence="3">RNA-binding protein</fullName>
    </recommendedName>
</protein>
<evidence type="ECO:0000313" key="2">
    <source>
        <dbReference type="Proteomes" id="UP000218267"/>
    </source>
</evidence>
<dbReference type="PANTHER" id="PTHR36456:SF1">
    <property type="entry name" value="UPF0232 PROTEIN SCO3875"/>
    <property type="match status" value="1"/>
</dbReference>
<reference evidence="1 2" key="1">
    <citation type="journal article" date="2018" name="Mar. Genomics">
        <title>Complete genome sequence of Marinifilaceae bacterium strain SPP2, isolated from the Antarctic marine sediment.</title>
        <authorList>
            <person name="Watanabe M."/>
            <person name="Kojima H."/>
            <person name="Fukui M."/>
        </authorList>
    </citation>
    <scope>NUCLEOTIDE SEQUENCE [LARGE SCALE GENOMIC DNA]</scope>
    <source>
        <strain evidence="1 2">SPP2</strain>
    </source>
</reference>